<evidence type="ECO:0000313" key="2">
    <source>
        <dbReference type="Proteomes" id="UP000688947"/>
    </source>
</evidence>
<reference evidence="1" key="1">
    <citation type="submission" date="2021-01" db="EMBL/GenBank/DDBJ databases">
        <title>Phytophthora aleatoria, a newly-described species from Pinus radiata is distinct from Phytophthora cactorum isolates based on comparative genomics.</title>
        <authorList>
            <person name="Mcdougal R."/>
            <person name="Panda P."/>
            <person name="Williams N."/>
            <person name="Studholme D.J."/>
        </authorList>
    </citation>
    <scope>NUCLEOTIDE SEQUENCE</scope>
    <source>
        <strain evidence="1">NZFS 3830</strain>
    </source>
</reference>
<gene>
    <name evidence="1" type="ORF">JG687_00017264</name>
</gene>
<protein>
    <submittedName>
        <fullName evidence="1">Uncharacterized protein</fullName>
    </submittedName>
</protein>
<dbReference type="AlphaFoldDB" id="A0A8T1TQR1"/>
<evidence type="ECO:0000313" key="1">
    <source>
        <dbReference type="EMBL" id="KAG6945492.1"/>
    </source>
</evidence>
<sequence length="86" mass="10028">MASPSPGCKIWKHSKKLIFAQRRLSALILRRLHRNTWRTSSTLRIRGWNDTCRAWRSQQTLRWTVYGSQWQATGNFAEIGRLSVAA</sequence>
<comment type="caution">
    <text evidence="1">The sequence shown here is derived from an EMBL/GenBank/DDBJ whole genome shotgun (WGS) entry which is preliminary data.</text>
</comment>
<organism evidence="1 2">
    <name type="scientific">Phytophthora cactorum</name>
    <dbReference type="NCBI Taxonomy" id="29920"/>
    <lineage>
        <taxon>Eukaryota</taxon>
        <taxon>Sar</taxon>
        <taxon>Stramenopiles</taxon>
        <taxon>Oomycota</taxon>
        <taxon>Peronosporomycetes</taxon>
        <taxon>Peronosporales</taxon>
        <taxon>Peronosporaceae</taxon>
        <taxon>Phytophthora</taxon>
    </lineage>
</organism>
<name>A0A8T1TQR1_9STRA</name>
<proteinExistence type="predicted"/>
<accession>A0A8T1TQR1</accession>
<dbReference type="Proteomes" id="UP000688947">
    <property type="component" value="Unassembled WGS sequence"/>
</dbReference>
<dbReference type="EMBL" id="JAENGZ010001956">
    <property type="protein sequence ID" value="KAG6945492.1"/>
    <property type="molecule type" value="Genomic_DNA"/>
</dbReference>